<keyword evidence="1" id="KW-1133">Transmembrane helix</keyword>
<reference evidence="2 3" key="1">
    <citation type="journal article" date="2020" name="Biotechnol. Biofuels">
        <title>New insights from the biogas microbiome by comprehensive genome-resolved metagenomics of nearly 1600 species originating from multiple anaerobic digesters.</title>
        <authorList>
            <person name="Campanaro S."/>
            <person name="Treu L."/>
            <person name="Rodriguez-R L.M."/>
            <person name="Kovalovszki A."/>
            <person name="Ziels R.M."/>
            <person name="Maus I."/>
            <person name="Zhu X."/>
            <person name="Kougias P.G."/>
            <person name="Basile A."/>
            <person name="Luo G."/>
            <person name="Schluter A."/>
            <person name="Konstantinidis K.T."/>
            <person name="Angelidaki I."/>
        </authorList>
    </citation>
    <scope>NUCLEOTIDE SEQUENCE [LARGE SCALE GENOMIC DNA]</scope>
    <source>
        <strain evidence="2">AS22ysBPME_79</strain>
    </source>
</reference>
<gene>
    <name evidence="2" type="ORF">GX950_03665</name>
</gene>
<feature type="transmembrane region" description="Helical" evidence="1">
    <location>
        <begin position="12"/>
        <end position="32"/>
    </location>
</feature>
<sequence length="138" mass="15414">MGQKKNKGQSSIEYLLVLTAFFASLGIILPIIENSTDSFFLISDTILSKNIAEELEEQCNLFNYSGNGSSKELIQSPSKLIKIKSDGKTITISPTNDFGEDYTFVCKNNSVFEKSFETKFKIIILKENDSITIIAHET</sequence>
<protein>
    <recommendedName>
        <fullName evidence="4">Class III signal peptide-containing protein</fullName>
    </recommendedName>
</protein>
<dbReference type="Proteomes" id="UP000526302">
    <property type="component" value="Unassembled WGS sequence"/>
</dbReference>
<evidence type="ECO:0000256" key="1">
    <source>
        <dbReference type="SAM" id="Phobius"/>
    </source>
</evidence>
<dbReference type="AlphaFoldDB" id="A0A7K4C042"/>
<dbReference type="EMBL" id="JAAZKV010000030">
    <property type="protein sequence ID" value="NMA44880.1"/>
    <property type="molecule type" value="Genomic_DNA"/>
</dbReference>
<evidence type="ECO:0000313" key="2">
    <source>
        <dbReference type="EMBL" id="NMA44880.1"/>
    </source>
</evidence>
<comment type="caution">
    <text evidence="2">The sequence shown here is derived from an EMBL/GenBank/DDBJ whole genome shotgun (WGS) entry which is preliminary data.</text>
</comment>
<evidence type="ECO:0008006" key="4">
    <source>
        <dbReference type="Google" id="ProtNLM"/>
    </source>
</evidence>
<organism evidence="2 3">
    <name type="scientific">Candidatus Iainarchaeum sp</name>
    <dbReference type="NCBI Taxonomy" id="3101447"/>
    <lineage>
        <taxon>Archaea</taxon>
        <taxon>Candidatus Iainarchaeota</taxon>
        <taxon>Candidatus Iainarchaeia</taxon>
        <taxon>Candidatus Iainarchaeales</taxon>
        <taxon>Candidatus Iainarchaeaceae</taxon>
        <taxon>Candidatus Iainarchaeum</taxon>
    </lineage>
</organism>
<accession>A0A7K4C042</accession>
<name>A0A7K4C042_9ARCH</name>
<evidence type="ECO:0000313" key="3">
    <source>
        <dbReference type="Proteomes" id="UP000526302"/>
    </source>
</evidence>
<keyword evidence="1" id="KW-0472">Membrane</keyword>
<keyword evidence="1" id="KW-0812">Transmembrane</keyword>
<proteinExistence type="predicted"/>